<dbReference type="AlphaFoldDB" id="A0A1I7ZFB4"/>
<proteinExistence type="predicted"/>
<organism evidence="1 2">
    <name type="scientific">Steinernema glaseri</name>
    <dbReference type="NCBI Taxonomy" id="37863"/>
    <lineage>
        <taxon>Eukaryota</taxon>
        <taxon>Metazoa</taxon>
        <taxon>Ecdysozoa</taxon>
        <taxon>Nematoda</taxon>
        <taxon>Chromadorea</taxon>
        <taxon>Rhabditida</taxon>
        <taxon>Tylenchina</taxon>
        <taxon>Panagrolaimomorpha</taxon>
        <taxon>Strongyloidoidea</taxon>
        <taxon>Steinernematidae</taxon>
        <taxon>Steinernema</taxon>
    </lineage>
</organism>
<reference evidence="2" key="1">
    <citation type="submission" date="2016-11" db="UniProtKB">
        <authorList>
            <consortium name="WormBaseParasite"/>
        </authorList>
    </citation>
    <scope>IDENTIFICATION</scope>
</reference>
<sequence length="137" mass="15174">MLYDVEEDHELYLAPKMAEYSAAKGGASRHLLVNGSTDREVHSESHVAHPLVSGLLSSSNAATMSCIAFRPSSRVSNPEAASVCTLSATLGNPKWTKWSCFTRRRYLRTGEMRSTTLKTSRRKGRLSLLWPTTCLND</sequence>
<evidence type="ECO:0000313" key="1">
    <source>
        <dbReference type="Proteomes" id="UP000095287"/>
    </source>
</evidence>
<dbReference type="Proteomes" id="UP000095287">
    <property type="component" value="Unplaced"/>
</dbReference>
<protein>
    <submittedName>
        <fullName evidence="2">Uncharacterized protein</fullName>
    </submittedName>
</protein>
<accession>A0A1I7ZFB4</accession>
<name>A0A1I7ZFB4_9BILA</name>
<evidence type="ECO:0000313" key="2">
    <source>
        <dbReference type="WBParaSite" id="L893_g25626.t1"/>
    </source>
</evidence>
<dbReference type="WBParaSite" id="L893_g25626.t1">
    <property type="protein sequence ID" value="L893_g25626.t1"/>
    <property type="gene ID" value="L893_g25626"/>
</dbReference>
<keyword evidence="1" id="KW-1185">Reference proteome</keyword>